<keyword evidence="2" id="KW-1185">Reference proteome</keyword>
<feature type="non-terminal residue" evidence="1">
    <location>
        <position position="1"/>
    </location>
</feature>
<dbReference type="EMBL" id="KN832890">
    <property type="protein sequence ID" value="KIM94256.1"/>
    <property type="molecule type" value="Genomic_DNA"/>
</dbReference>
<dbReference type="InParanoid" id="A0A0C3GVD3"/>
<reference evidence="1 2" key="1">
    <citation type="submission" date="2014-04" db="EMBL/GenBank/DDBJ databases">
        <authorList>
            <consortium name="DOE Joint Genome Institute"/>
            <person name="Kuo A."/>
            <person name="Martino E."/>
            <person name="Perotto S."/>
            <person name="Kohler A."/>
            <person name="Nagy L.G."/>
            <person name="Floudas D."/>
            <person name="Copeland A."/>
            <person name="Barry K.W."/>
            <person name="Cichocki N."/>
            <person name="Veneault-Fourrey C."/>
            <person name="LaButti K."/>
            <person name="Lindquist E.A."/>
            <person name="Lipzen A."/>
            <person name="Lundell T."/>
            <person name="Morin E."/>
            <person name="Murat C."/>
            <person name="Sun H."/>
            <person name="Tunlid A."/>
            <person name="Henrissat B."/>
            <person name="Grigoriev I.V."/>
            <person name="Hibbett D.S."/>
            <person name="Martin F."/>
            <person name="Nordberg H.P."/>
            <person name="Cantor M.N."/>
            <person name="Hua S.X."/>
        </authorList>
    </citation>
    <scope>NUCLEOTIDE SEQUENCE [LARGE SCALE GENOMIC DNA]</scope>
    <source>
        <strain evidence="1 2">Zn</strain>
    </source>
</reference>
<dbReference type="HOGENOM" id="CLU_3002096_0_0_1"/>
<protein>
    <recommendedName>
        <fullName evidence="3">Reverse transcriptase Ty1/copia-type domain-containing protein</fullName>
    </recommendedName>
</protein>
<proteinExistence type="predicted"/>
<dbReference type="Proteomes" id="UP000054321">
    <property type="component" value="Unassembled WGS sequence"/>
</dbReference>
<dbReference type="AlphaFoldDB" id="A0A0C3GVD3"/>
<gene>
    <name evidence="1" type="ORF">OIDMADRAFT_135871</name>
</gene>
<evidence type="ECO:0000313" key="1">
    <source>
        <dbReference type="EMBL" id="KIM94256.1"/>
    </source>
</evidence>
<evidence type="ECO:0008006" key="3">
    <source>
        <dbReference type="Google" id="ProtNLM"/>
    </source>
</evidence>
<sequence length="57" mass="6517">YILLYIDNILIAGCLDDIAAIKQQIVAKWKYKDLGLVIIFVSFQIIRDQAAKTLIIH</sequence>
<dbReference type="OrthoDB" id="3799035at2759"/>
<evidence type="ECO:0000313" key="2">
    <source>
        <dbReference type="Proteomes" id="UP000054321"/>
    </source>
</evidence>
<reference evidence="2" key="2">
    <citation type="submission" date="2015-01" db="EMBL/GenBank/DDBJ databases">
        <title>Evolutionary Origins and Diversification of the Mycorrhizal Mutualists.</title>
        <authorList>
            <consortium name="DOE Joint Genome Institute"/>
            <consortium name="Mycorrhizal Genomics Consortium"/>
            <person name="Kohler A."/>
            <person name="Kuo A."/>
            <person name="Nagy L.G."/>
            <person name="Floudas D."/>
            <person name="Copeland A."/>
            <person name="Barry K.W."/>
            <person name="Cichocki N."/>
            <person name="Veneault-Fourrey C."/>
            <person name="LaButti K."/>
            <person name="Lindquist E.A."/>
            <person name="Lipzen A."/>
            <person name="Lundell T."/>
            <person name="Morin E."/>
            <person name="Murat C."/>
            <person name="Riley R."/>
            <person name="Ohm R."/>
            <person name="Sun H."/>
            <person name="Tunlid A."/>
            <person name="Henrissat B."/>
            <person name="Grigoriev I.V."/>
            <person name="Hibbett D.S."/>
            <person name="Martin F."/>
        </authorList>
    </citation>
    <scope>NUCLEOTIDE SEQUENCE [LARGE SCALE GENOMIC DNA]</scope>
    <source>
        <strain evidence="2">Zn</strain>
    </source>
</reference>
<accession>A0A0C3GVD3</accession>
<name>A0A0C3GVD3_OIDMZ</name>
<organism evidence="1 2">
    <name type="scientific">Oidiodendron maius (strain Zn)</name>
    <dbReference type="NCBI Taxonomy" id="913774"/>
    <lineage>
        <taxon>Eukaryota</taxon>
        <taxon>Fungi</taxon>
        <taxon>Dikarya</taxon>
        <taxon>Ascomycota</taxon>
        <taxon>Pezizomycotina</taxon>
        <taxon>Leotiomycetes</taxon>
        <taxon>Leotiomycetes incertae sedis</taxon>
        <taxon>Myxotrichaceae</taxon>
        <taxon>Oidiodendron</taxon>
    </lineage>
</organism>